<feature type="domain" description="PKS/mFAS DH" evidence="8">
    <location>
        <begin position="888"/>
        <end position="1174"/>
    </location>
</feature>
<dbReference type="InterPro" id="IPR036291">
    <property type="entry name" value="NAD(P)-bd_dom_sf"/>
</dbReference>
<name>A0A9W8ZR93_9AGAR</name>
<dbReference type="SUPFAM" id="SSF52151">
    <property type="entry name" value="FabD/lysophospholipase-like"/>
    <property type="match status" value="1"/>
</dbReference>
<dbReference type="Pfam" id="PF00698">
    <property type="entry name" value="Acyl_transf_1"/>
    <property type="match status" value="1"/>
</dbReference>
<dbReference type="InterPro" id="IPR016039">
    <property type="entry name" value="Thiolase-like"/>
</dbReference>
<evidence type="ECO:0000256" key="2">
    <source>
        <dbReference type="ARBA" id="ARBA00022553"/>
    </source>
</evidence>
<keyword evidence="3" id="KW-0808">Transferase</keyword>
<feature type="active site" description="Proton donor; for dehydratase activity" evidence="5">
    <location>
        <position position="1084"/>
    </location>
</feature>
<evidence type="ECO:0000313" key="9">
    <source>
        <dbReference type="EMBL" id="KAJ4464231.1"/>
    </source>
</evidence>
<dbReference type="SUPFAM" id="SSF53901">
    <property type="entry name" value="Thiolase-like"/>
    <property type="match status" value="1"/>
</dbReference>
<dbReference type="InterPro" id="IPR001227">
    <property type="entry name" value="Ac_transferase_dom_sf"/>
</dbReference>
<feature type="active site" description="Proton acceptor; for dehydratase activity" evidence="5">
    <location>
        <position position="920"/>
    </location>
</feature>
<dbReference type="GO" id="GO:0044550">
    <property type="term" value="P:secondary metabolite biosynthetic process"/>
    <property type="evidence" value="ECO:0007669"/>
    <property type="project" value="TreeGrafter"/>
</dbReference>
<keyword evidence="1" id="KW-0596">Phosphopantetheine</keyword>
<reference evidence="9" key="2">
    <citation type="journal article" date="2023" name="Proc. Natl. Acad. Sci. U.S.A.">
        <title>A global phylogenomic analysis of the shiitake genus Lentinula.</title>
        <authorList>
            <person name="Sierra-Patev S."/>
            <person name="Min B."/>
            <person name="Naranjo-Ortiz M."/>
            <person name="Looney B."/>
            <person name="Konkel Z."/>
            <person name="Slot J.C."/>
            <person name="Sakamoto Y."/>
            <person name="Steenwyk J.L."/>
            <person name="Rokas A."/>
            <person name="Carro J."/>
            <person name="Camarero S."/>
            <person name="Ferreira P."/>
            <person name="Molpeceres G."/>
            <person name="Ruiz-Duenas F.J."/>
            <person name="Serrano A."/>
            <person name="Henrissat B."/>
            <person name="Drula E."/>
            <person name="Hughes K.W."/>
            <person name="Mata J.L."/>
            <person name="Ishikawa N.K."/>
            <person name="Vargas-Isla R."/>
            <person name="Ushijima S."/>
            <person name="Smith C.A."/>
            <person name="Donoghue J."/>
            <person name="Ahrendt S."/>
            <person name="Andreopoulos W."/>
            <person name="He G."/>
            <person name="LaButti K."/>
            <person name="Lipzen A."/>
            <person name="Ng V."/>
            <person name="Riley R."/>
            <person name="Sandor L."/>
            <person name="Barry K."/>
            <person name="Martinez A.T."/>
            <person name="Xiao Y."/>
            <person name="Gibbons J.G."/>
            <person name="Terashima K."/>
            <person name="Grigoriev I.V."/>
            <person name="Hibbett D."/>
        </authorList>
    </citation>
    <scope>NUCLEOTIDE SEQUENCE</scope>
    <source>
        <strain evidence="9">Sp2 HRB7682 ss15</strain>
    </source>
</reference>
<keyword evidence="6" id="KW-0812">Transmembrane</keyword>
<protein>
    <recommendedName>
        <fullName evidence="11">Polyketide synthase</fullName>
    </recommendedName>
</protein>
<feature type="region of interest" description="N-terminal hotdog fold" evidence="5">
    <location>
        <begin position="888"/>
        <end position="1009"/>
    </location>
</feature>
<evidence type="ECO:0000313" key="10">
    <source>
        <dbReference type="Proteomes" id="UP001150238"/>
    </source>
</evidence>
<dbReference type="Pfam" id="PF00109">
    <property type="entry name" value="ketoacyl-synt"/>
    <property type="match status" value="1"/>
</dbReference>
<evidence type="ECO:0000259" key="7">
    <source>
        <dbReference type="PROSITE" id="PS52004"/>
    </source>
</evidence>
<dbReference type="SMART" id="SM00825">
    <property type="entry name" value="PKS_KS"/>
    <property type="match status" value="1"/>
</dbReference>
<evidence type="ECO:0000259" key="8">
    <source>
        <dbReference type="PROSITE" id="PS52019"/>
    </source>
</evidence>
<dbReference type="EMBL" id="JANVFS010000061">
    <property type="protein sequence ID" value="KAJ4464231.1"/>
    <property type="molecule type" value="Genomic_DNA"/>
</dbReference>
<dbReference type="GO" id="GO:0006633">
    <property type="term" value="P:fatty acid biosynthetic process"/>
    <property type="evidence" value="ECO:0007669"/>
    <property type="project" value="TreeGrafter"/>
</dbReference>
<dbReference type="GO" id="GO:0004312">
    <property type="term" value="F:fatty acid synthase activity"/>
    <property type="evidence" value="ECO:0007669"/>
    <property type="project" value="TreeGrafter"/>
</dbReference>
<keyword evidence="6" id="KW-0472">Membrane</keyword>
<dbReference type="InterPro" id="IPR016035">
    <property type="entry name" value="Acyl_Trfase/lysoPLipase"/>
</dbReference>
<dbReference type="Proteomes" id="UP001150238">
    <property type="component" value="Unassembled WGS sequence"/>
</dbReference>
<dbReference type="InterPro" id="IPR050091">
    <property type="entry name" value="PKS_NRPS_Biosynth_Enz"/>
</dbReference>
<dbReference type="Gene3D" id="3.40.47.10">
    <property type="match status" value="1"/>
</dbReference>
<dbReference type="PANTHER" id="PTHR43775">
    <property type="entry name" value="FATTY ACID SYNTHASE"/>
    <property type="match status" value="1"/>
</dbReference>
<dbReference type="PANTHER" id="PTHR43775:SF37">
    <property type="entry name" value="SI:DKEY-61P9.11"/>
    <property type="match status" value="1"/>
</dbReference>
<reference evidence="9" key="1">
    <citation type="submission" date="2022-08" db="EMBL/GenBank/DDBJ databases">
        <authorList>
            <consortium name="DOE Joint Genome Institute"/>
            <person name="Min B."/>
            <person name="Riley R."/>
            <person name="Sierra-Patev S."/>
            <person name="Naranjo-Ortiz M."/>
            <person name="Looney B."/>
            <person name="Konkel Z."/>
            <person name="Slot J.C."/>
            <person name="Sakamoto Y."/>
            <person name="Steenwyk J.L."/>
            <person name="Rokas A."/>
            <person name="Carro J."/>
            <person name="Camarero S."/>
            <person name="Ferreira P."/>
            <person name="Molpeceres G."/>
            <person name="Ruiz-Duenas F.J."/>
            <person name="Serrano A."/>
            <person name="Henrissat B."/>
            <person name="Drula E."/>
            <person name="Hughes K.W."/>
            <person name="Mata J.L."/>
            <person name="Ishikawa N.K."/>
            <person name="Vargas-Isla R."/>
            <person name="Ushijima S."/>
            <person name="Smith C.A."/>
            <person name="Ahrendt S."/>
            <person name="Andreopoulos W."/>
            <person name="He G."/>
            <person name="Labutti K."/>
            <person name="Lipzen A."/>
            <person name="Ng V."/>
            <person name="Sandor L."/>
            <person name="Barry K."/>
            <person name="Martinez A.T."/>
            <person name="Xiao Y."/>
            <person name="Gibbons J.G."/>
            <person name="Terashima K."/>
            <person name="Hibbett D.S."/>
            <person name="Grigoriev I.V."/>
        </authorList>
    </citation>
    <scope>NUCLEOTIDE SEQUENCE</scope>
    <source>
        <strain evidence="9">Sp2 HRB7682 ss15</strain>
    </source>
</reference>
<dbReference type="InterPro" id="IPR014031">
    <property type="entry name" value="Ketoacyl_synth_C"/>
</dbReference>
<dbReference type="SMART" id="SM00822">
    <property type="entry name" value="PKS_KR"/>
    <property type="match status" value="1"/>
</dbReference>
<accession>A0A9W8ZR93</accession>
<dbReference type="InterPro" id="IPR049551">
    <property type="entry name" value="PKS_DH_C"/>
</dbReference>
<keyword evidence="2" id="KW-0597">Phosphoprotein</keyword>
<evidence type="ECO:0000256" key="6">
    <source>
        <dbReference type="SAM" id="Phobius"/>
    </source>
</evidence>
<dbReference type="InterPro" id="IPR042104">
    <property type="entry name" value="PKS_dehydratase_sf"/>
</dbReference>
<keyword evidence="6" id="KW-1133">Transmembrane helix</keyword>
<evidence type="ECO:0000256" key="4">
    <source>
        <dbReference type="ARBA" id="ARBA00023268"/>
    </source>
</evidence>
<dbReference type="InterPro" id="IPR014030">
    <property type="entry name" value="Ketoacyl_synth_N"/>
</dbReference>
<dbReference type="PROSITE" id="PS52019">
    <property type="entry name" value="PKS_MFAS_DH"/>
    <property type="match status" value="1"/>
</dbReference>
<dbReference type="InterPro" id="IPR013120">
    <property type="entry name" value="FAR_NAD-bd"/>
</dbReference>
<dbReference type="InterPro" id="IPR013968">
    <property type="entry name" value="PKS_KR"/>
</dbReference>
<organism evidence="9 10">
    <name type="scientific">Lentinula lateritia</name>
    <dbReference type="NCBI Taxonomy" id="40482"/>
    <lineage>
        <taxon>Eukaryota</taxon>
        <taxon>Fungi</taxon>
        <taxon>Dikarya</taxon>
        <taxon>Basidiomycota</taxon>
        <taxon>Agaricomycotina</taxon>
        <taxon>Agaricomycetes</taxon>
        <taxon>Agaricomycetidae</taxon>
        <taxon>Agaricales</taxon>
        <taxon>Marasmiineae</taxon>
        <taxon>Omphalotaceae</taxon>
        <taxon>Lentinula</taxon>
    </lineage>
</organism>
<gene>
    <name evidence="9" type="ORF">C8J55DRAFT_463497</name>
</gene>
<dbReference type="InterPro" id="IPR014043">
    <property type="entry name" value="Acyl_transferase_dom"/>
</dbReference>
<feature type="domain" description="Ketosynthase family 3 (KS3)" evidence="7">
    <location>
        <begin position="3"/>
        <end position="423"/>
    </location>
</feature>
<dbReference type="Gene3D" id="3.30.70.3290">
    <property type="match status" value="1"/>
</dbReference>
<comment type="caution">
    <text evidence="9">The sequence shown here is derived from an EMBL/GenBank/DDBJ whole genome shotgun (WGS) entry which is preliminary data.</text>
</comment>
<dbReference type="Pfam" id="PF08659">
    <property type="entry name" value="KR"/>
    <property type="match status" value="1"/>
</dbReference>
<keyword evidence="4" id="KW-0511">Multifunctional enzyme</keyword>
<dbReference type="InterPro" id="IPR032821">
    <property type="entry name" value="PKS_assoc"/>
</dbReference>
<dbReference type="Gene3D" id="3.10.129.110">
    <property type="entry name" value="Polyketide synthase dehydratase"/>
    <property type="match status" value="1"/>
</dbReference>
<evidence type="ECO:0000256" key="5">
    <source>
        <dbReference type="PROSITE-ProRule" id="PRU01363"/>
    </source>
</evidence>
<dbReference type="SUPFAM" id="SSF51735">
    <property type="entry name" value="NAD(P)-binding Rossmann-fold domains"/>
    <property type="match status" value="2"/>
</dbReference>
<dbReference type="InterPro" id="IPR057326">
    <property type="entry name" value="KR_dom"/>
</dbReference>
<feature type="transmembrane region" description="Helical" evidence="6">
    <location>
        <begin position="1762"/>
        <end position="1781"/>
    </location>
</feature>
<evidence type="ECO:0008006" key="11">
    <source>
        <dbReference type="Google" id="ProtNLM"/>
    </source>
</evidence>
<dbReference type="InterPro" id="IPR049900">
    <property type="entry name" value="PKS_mFAS_DH"/>
</dbReference>
<dbReference type="PROSITE" id="PS52004">
    <property type="entry name" value="KS3_2"/>
    <property type="match status" value="1"/>
</dbReference>
<dbReference type="Pfam" id="PF07993">
    <property type="entry name" value="NAD_binding_4"/>
    <property type="match status" value="1"/>
</dbReference>
<dbReference type="Gene3D" id="3.40.366.10">
    <property type="entry name" value="Malonyl-Coenzyme A Acyl Carrier Protein, domain 2"/>
    <property type="match status" value="1"/>
</dbReference>
<dbReference type="Gene3D" id="3.40.50.720">
    <property type="entry name" value="NAD(P)-binding Rossmann-like Domain"/>
    <property type="match status" value="2"/>
</dbReference>
<dbReference type="InterPro" id="IPR020841">
    <property type="entry name" value="PKS_Beta-ketoAc_synthase_dom"/>
</dbReference>
<dbReference type="CDD" id="cd00833">
    <property type="entry name" value="PKS"/>
    <property type="match status" value="1"/>
</dbReference>
<feature type="transmembrane region" description="Helical" evidence="6">
    <location>
        <begin position="1590"/>
        <end position="1610"/>
    </location>
</feature>
<evidence type="ECO:0000256" key="3">
    <source>
        <dbReference type="ARBA" id="ARBA00022679"/>
    </source>
</evidence>
<sequence length="2543" mass="280442">MPKEPVAIIGIAAEIPSGKHSSTNLDHDNFYDFLKSKKQSYEEIPLERLNIKEWHGKGLGKIIASQGSFLKDIGLFDPAEFGIGSKDARAMSVSTRRLIELSFLAFLDAGIDYRGQNVGCYASGTAFDLQSVAEPDEFEPKGSVAGLPCMIANKISYHLDLRGPSIPVDTACSSTAVATHLAVQAIRNGECKVALVAGCQLNLRASDFALYTQASILSPDGTCKPFDADGNGFARAEGAAAIVLKPLQQAIDDRDYIYGTILGTGVSACGSLAPVNAPVAESQADAMERAYDGIDRSPVDVDYVEVHGTGTAVGDPVEANWVGEKFSRNGSLLIGSVKGNIGHMEIASFLASLSKVLSILETKQVPPQVNLKTRNNAIHWDHWRLCVPMAEETLVPKNQSGKLLISMCSAGIGGVNAHAVLESPPLQNLSSENEFQGPFLLLAGGLSPRSCAAVAEDIKATLTLNPNLAIDYSLVYGRRVRQMTWRSFMIGKPGSGNFIFSQPLLTSRTKPPLAFLFSGQGPQHLNMGRQLFQRYAIFRQSILDLDVIYQAHTGKSMIHQYGLFGESLDAEILPPIWPISIVIPSLTMLHIALFDLMVSFGVDPDIFIGHSAGEVALIYASGAGTKEMAFEIAIARGQAMKIVEDNVDGTMAAISCSREDAHRIVRSITARSQPQFVLEVACYNSLNAVAISGHSKLIDEAILLAQQGGFLAKKITTKVPVHSRAMELCEAQYRSAIQEVFSRYPGSHKPRKKTYSTCTGRIIEDFDANYFWTNTRNPVLFTQTMDALIASNPGVYLVEMGPHPVLAAYVQEAGVLASSYVCPMRRSKNIIADMEEYAVLTALGSIIVAGYNFVNFSAIYPCSDRVARVKTPAYPFVKKHIEYWPEVSRIMSRQISPRNGPLNYPDLRINVHTHPELAGHIINSQPIMPAAGFIEMGFELGVRTLWKIKFHSILPLTSLTPPLVAIEVEGSRYEVRSCMAPSSPLFFHHNVNEWKIHAEGYFSNNPVDCSSPTSVQLSELMEYFTAYNKNDFYQHLSSFAQYGNSFKRIDQIFIYGREALVRVKSLDESLSSDGKYILHPAILDSCFHACVHPLLTKATDPNIYYLPSVVNCISLSDKFNHSVLSAEHFFAHIKLKQWNPDNLVYDVELIAPDGLLFCTIQGFIVQQYFHIPPEAVHMRFELQYQTYGISRDPDLDLDQGELQNANFSSIPVLEYCKKLFNYTINKCDRKCLHIVEIHHLAFKPFGETLTNMVLKAGGLQPLYTLATSATSGAHFAASSDILPTLSNVIAYQFSLTDMDRLPYSVDLITTNTLLEVPNINEGLLQALILHLVPGGSIVLKILITPLYEKDLNSLLEQLMVLNFEPRFVPVVAENVGILEARRPFIVPIIPPEISLPFFELPLIIEYGMGREMILQQHLKTIKEEDLSPIWIVTSEGPDADAFSGLFRTLIREFPNFNLRGASFSPCYYSSSIRQFIIHKYLPPVGPENEFYIGENLHISVPRIIPMTGPSARTSSQSYLPCSADVMIEVSASSPFYDGLWGVVGTVTEGHRSSLEGARAVGIALCEPSGGRVSLIDGFFTRFGVDFDSFLLARIAPIAMIVGLAVGINALNDPTHFRARIIVTHSDTFTGTVAVELLKIFGLAQFIKCLPSLITPITLFNAQIQCEDIVISGLELHNELLESYLPEETQVTYWTTTKHLLTHLRRHSHFAGYMLELLTRSLSEASLPLQFPDSNLDLKMAQPYDIENTKLENTKLNLDPNKIYLLIGGLGSFGPFAALWMYEKGARHIVLTSRSGRQSIDRMSDCLPSRILEYLEGRAQLTLAMEAVDGSDSTAMGKLVAPMQGKLAGVFLLSASFDDRLFFDQDTESFRRSFQSKIGTLDALEKVIDIKKLDFLVSLSSMTIWGNSGQTNYTSANTALDGRLRQYRNAFSIAAPAINDTSSMIRGVDETQASHLSFTACSASELCNWIEDGILKLAEKHFDVYVPPYNFDTVSKTIGPSNIYAHLCSLNTLPKESTSQVVDIHDLIRSLVTQFIDIPSDELSNEVPLTSYGLSSIEAGRLAYGLKPYLVVSQMQLLSDMTVADLIARAQLMETSKQSIHKSDEQPHTRNTEEAAQEMDVLISKYSLGFDPNGLKLSGPFIHDSVVLITGTTGALGSYILVQLVKSAGVKKIYAFNRPSDALTIRERQHAVFSNHNLDLTLLDAPKLVFIEGDASQIDLGLDPTTYGDLREEITVIIDNAWQLDLNAPLRNFISNIASTRNLIDLAYSSSRVSSIRYTFISSIASAQNWISETGGHEEVPEEILENSKQAAMFGYGESKYVAEKLVSMSGLQASVYRVGQLCGASESGSWTIKEWIPKLTRTSLSLNAVPNMGGIVSWIPIDKVASIVIEITLDPTSSPPPPVLNIVHPRPVTWTSIMEIVLKDLLPLKNTGETMKMKPYMEWVGLLEAVDGNGTEMSENYPAFALLDRIRDFGAKSPIGTDDNGTGRVRECGGWPWLSSKKSVERSRTMRKLLDDADEMIGERQVTAWVAYWKQEGLLPIGE</sequence>
<evidence type="ECO:0000256" key="1">
    <source>
        <dbReference type="ARBA" id="ARBA00022450"/>
    </source>
</evidence>
<dbReference type="Pfam" id="PF14765">
    <property type="entry name" value="PS-DH"/>
    <property type="match status" value="1"/>
</dbReference>
<proteinExistence type="predicted"/>
<dbReference type="SMART" id="SM00827">
    <property type="entry name" value="PKS_AT"/>
    <property type="match status" value="1"/>
</dbReference>
<dbReference type="Pfam" id="PF02801">
    <property type="entry name" value="Ketoacyl-synt_C"/>
    <property type="match status" value="1"/>
</dbReference>
<feature type="region of interest" description="C-terminal hotdog fold" evidence="5">
    <location>
        <begin position="1023"/>
        <end position="1174"/>
    </location>
</feature>
<dbReference type="Pfam" id="PF16197">
    <property type="entry name" value="KAsynt_C_assoc"/>
    <property type="match status" value="1"/>
</dbReference>